<feature type="transmembrane region" description="Helical" evidence="1">
    <location>
        <begin position="31"/>
        <end position="50"/>
    </location>
</feature>
<gene>
    <name evidence="2" type="ORF">IIE05_16615</name>
</gene>
<proteinExistence type="predicted"/>
<dbReference type="EMBL" id="JADBFD010000032">
    <property type="protein sequence ID" value="MBE2889583.1"/>
    <property type="molecule type" value="Genomic_DNA"/>
</dbReference>
<feature type="transmembrane region" description="Helical" evidence="1">
    <location>
        <begin position="56"/>
        <end position="77"/>
    </location>
</feature>
<evidence type="ECO:0000313" key="3">
    <source>
        <dbReference type="Proteomes" id="UP000618926"/>
    </source>
</evidence>
<accession>A0ABR9NZ75</accession>
<keyword evidence="3" id="KW-1185">Reference proteome</keyword>
<sequence length="115" mass="13451">MNGVKRAGDGEMVTDPFLIGSGLRSLRRRRCLLWAVILLYVPEIWVTLAWTHSGRAALITFYVWFLFLWNTVILVAFTRCPRCRNYYHIKFAFPLYFRHCRHCGLAIDADKRGAL</sequence>
<name>A0ABR9NZ75_9BACT</name>
<keyword evidence="1" id="KW-1133">Transmembrane helix</keyword>
<reference evidence="2 3" key="1">
    <citation type="submission" date="2020-10" db="EMBL/GenBank/DDBJ databases">
        <title>Investigation of anaerobic biodegradation of phenanthrene by a sulfate-dependent Geobacter anodireducens strain PheS2.</title>
        <authorList>
            <person name="Zhang Z."/>
        </authorList>
    </citation>
    <scope>NUCLEOTIDE SEQUENCE [LARGE SCALE GENOMIC DNA]</scope>
    <source>
        <strain evidence="2 3">PheS2</strain>
    </source>
</reference>
<keyword evidence="1" id="KW-0812">Transmembrane</keyword>
<dbReference type="RefSeq" id="WP_052269380.1">
    <property type="nucleotide sequence ID" value="NZ_JADBFD010000032.1"/>
</dbReference>
<organism evidence="2 3">
    <name type="scientific">Geobacter anodireducens</name>
    <dbReference type="NCBI Taxonomy" id="1340425"/>
    <lineage>
        <taxon>Bacteria</taxon>
        <taxon>Pseudomonadati</taxon>
        <taxon>Thermodesulfobacteriota</taxon>
        <taxon>Desulfuromonadia</taxon>
        <taxon>Geobacterales</taxon>
        <taxon>Geobacteraceae</taxon>
        <taxon>Geobacter</taxon>
    </lineage>
</organism>
<evidence type="ECO:0000313" key="2">
    <source>
        <dbReference type="EMBL" id="MBE2889583.1"/>
    </source>
</evidence>
<keyword evidence="1" id="KW-0472">Membrane</keyword>
<comment type="caution">
    <text evidence="2">The sequence shown here is derived from an EMBL/GenBank/DDBJ whole genome shotgun (WGS) entry which is preliminary data.</text>
</comment>
<protein>
    <submittedName>
        <fullName evidence="2">Uncharacterized protein</fullName>
    </submittedName>
</protein>
<evidence type="ECO:0000256" key="1">
    <source>
        <dbReference type="SAM" id="Phobius"/>
    </source>
</evidence>
<dbReference type="Proteomes" id="UP000618926">
    <property type="component" value="Unassembled WGS sequence"/>
</dbReference>